<organism evidence="2 3">
    <name type="scientific">Waltera intestinalis</name>
    <dbReference type="NCBI Taxonomy" id="2606635"/>
    <lineage>
        <taxon>Bacteria</taxon>
        <taxon>Bacillati</taxon>
        <taxon>Bacillota</taxon>
        <taxon>Clostridia</taxon>
        <taxon>Lachnospirales</taxon>
        <taxon>Lachnospiraceae</taxon>
        <taxon>Waltera</taxon>
    </lineage>
</organism>
<name>A0A6L5YMG7_9FIRM</name>
<dbReference type="PANTHER" id="PTHR42850:SF4">
    <property type="entry name" value="ZINC-DEPENDENT ENDOPOLYPHOSPHATASE"/>
    <property type="match status" value="1"/>
</dbReference>
<dbReference type="InterPro" id="IPR050126">
    <property type="entry name" value="Ap4A_hydrolase"/>
</dbReference>
<dbReference type="Pfam" id="PF00149">
    <property type="entry name" value="Metallophos"/>
    <property type="match status" value="1"/>
</dbReference>
<evidence type="ECO:0000259" key="1">
    <source>
        <dbReference type="Pfam" id="PF00149"/>
    </source>
</evidence>
<dbReference type="InterPro" id="IPR004843">
    <property type="entry name" value="Calcineurin-like_PHP"/>
</dbReference>
<protein>
    <recommendedName>
        <fullName evidence="1">Calcineurin-like phosphoesterase domain-containing protein</fullName>
    </recommendedName>
</protein>
<evidence type="ECO:0000313" key="2">
    <source>
        <dbReference type="EMBL" id="MST59150.1"/>
    </source>
</evidence>
<dbReference type="Gene3D" id="3.60.21.10">
    <property type="match status" value="1"/>
</dbReference>
<dbReference type="GO" id="GO:0016791">
    <property type="term" value="F:phosphatase activity"/>
    <property type="evidence" value="ECO:0007669"/>
    <property type="project" value="TreeGrafter"/>
</dbReference>
<dbReference type="EMBL" id="VUMU01000021">
    <property type="protein sequence ID" value="MST59150.1"/>
    <property type="molecule type" value="Genomic_DNA"/>
</dbReference>
<keyword evidence="3" id="KW-1185">Reference proteome</keyword>
<gene>
    <name evidence="2" type="ORF">FYJ59_13055</name>
</gene>
<dbReference type="InterPro" id="IPR029052">
    <property type="entry name" value="Metallo-depent_PP-like"/>
</dbReference>
<accession>A0A6L5YMG7</accession>
<comment type="caution">
    <text evidence="2">The sequence shown here is derived from an EMBL/GenBank/DDBJ whole genome shotgun (WGS) entry which is preliminary data.</text>
</comment>
<dbReference type="PANTHER" id="PTHR42850">
    <property type="entry name" value="METALLOPHOSPHOESTERASE"/>
    <property type="match status" value="1"/>
</dbReference>
<sequence length="232" mass="26878">MHYVIGDIHNDLKKLKQILKQINITKDDELIVLGDVFDRGGGNADPFGVYCALAGLQGKCSWIRGNHDDWLANYTYEYFNTPEKKRHKLAPYGYNSFELLRQRITEVDMMNIADLIKGLPLQKELELEGKKYLFAHAMTSYPDVREDDRYYIRGTMDIDCFFFEGIDGYISMCGHTPTDSIVWKKDRRYLDEPGNSIWHNDRHNVYLLDCGCGFAGGRLACLCLETKERFYA</sequence>
<evidence type="ECO:0000313" key="3">
    <source>
        <dbReference type="Proteomes" id="UP000476055"/>
    </source>
</evidence>
<dbReference type="AlphaFoldDB" id="A0A6L5YMG7"/>
<dbReference type="GO" id="GO:0005737">
    <property type="term" value="C:cytoplasm"/>
    <property type="evidence" value="ECO:0007669"/>
    <property type="project" value="TreeGrafter"/>
</dbReference>
<dbReference type="RefSeq" id="WP_154498582.1">
    <property type="nucleotide sequence ID" value="NZ_VUMU01000021.1"/>
</dbReference>
<reference evidence="2 3" key="1">
    <citation type="submission" date="2019-08" db="EMBL/GenBank/DDBJ databases">
        <title>In-depth cultivation of the pig gut microbiome towards novel bacterial diversity and tailored functional studies.</title>
        <authorList>
            <person name="Wylensek D."/>
            <person name="Hitch T.C.A."/>
            <person name="Clavel T."/>
        </authorList>
    </citation>
    <scope>NUCLEOTIDE SEQUENCE [LARGE SCALE GENOMIC DNA]</scope>
    <source>
        <strain evidence="2 3">WCA3-601-WT-6H</strain>
    </source>
</reference>
<proteinExistence type="predicted"/>
<dbReference type="SUPFAM" id="SSF56300">
    <property type="entry name" value="Metallo-dependent phosphatases"/>
    <property type="match status" value="1"/>
</dbReference>
<dbReference type="Proteomes" id="UP000476055">
    <property type="component" value="Unassembled WGS sequence"/>
</dbReference>
<feature type="domain" description="Calcineurin-like phosphoesterase" evidence="1">
    <location>
        <begin position="4"/>
        <end position="185"/>
    </location>
</feature>